<dbReference type="EMBL" id="JAADYS010002316">
    <property type="protein sequence ID" value="KAF4458927.1"/>
    <property type="molecule type" value="Genomic_DNA"/>
</dbReference>
<comment type="caution">
    <text evidence="1">The sequence shown here is derived from an EMBL/GenBank/DDBJ whole genome shotgun (WGS) entry which is preliminary data.</text>
</comment>
<dbReference type="AlphaFoldDB" id="A0A8H4PFP7"/>
<protein>
    <submittedName>
        <fullName evidence="1">Amidase signature enzyme</fullName>
    </submittedName>
</protein>
<keyword evidence="2" id="KW-1185">Reference proteome</keyword>
<proteinExistence type="predicted"/>
<organism evidence="1 2">
    <name type="scientific">Fusarium albosuccineum</name>
    <dbReference type="NCBI Taxonomy" id="1237068"/>
    <lineage>
        <taxon>Eukaryota</taxon>
        <taxon>Fungi</taxon>
        <taxon>Dikarya</taxon>
        <taxon>Ascomycota</taxon>
        <taxon>Pezizomycotina</taxon>
        <taxon>Sordariomycetes</taxon>
        <taxon>Hypocreomycetidae</taxon>
        <taxon>Hypocreales</taxon>
        <taxon>Nectriaceae</taxon>
        <taxon>Fusarium</taxon>
        <taxon>Fusarium decemcellulare species complex</taxon>
    </lineage>
</organism>
<name>A0A8H4PFP7_9HYPO</name>
<evidence type="ECO:0000313" key="1">
    <source>
        <dbReference type="EMBL" id="KAF4458927.1"/>
    </source>
</evidence>
<reference evidence="1 2" key="1">
    <citation type="submission" date="2020-01" db="EMBL/GenBank/DDBJ databases">
        <title>Identification and distribution of gene clusters putatively required for synthesis of sphingolipid metabolism inhibitors in phylogenetically diverse species of the filamentous fungus Fusarium.</title>
        <authorList>
            <person name="Kim H.-S."/>
            <person name="Busman M."/>
            <person name="Brown D.W."/>
            <person name="Divon H."/>
            <person name="Uhlig S."/>
            <person name="Proctor R.H."/>
        </authorList>
    </citation>
    <scope>NUCLEOTIDE SEQUENCE [LARGE SCALE GENOMIC DNA]</scope>
    <source>
        <strain evidence="1 2">NRRL 20459</strain>
    </source>
</reference>
<dbReference type="Proteomes" id="UP000554235">
    <property type="component" value="Unassembled WGS sequence"/>
</dbReference>
<dbReference type="OrthoDB" id="5423360at2759"/>
<sequence>MRLQPVLAFARAADASTVLQLNGTTYFSPGFDVGSVGVGDSSATEVLPVTYLGELPASVSDLNKQFDQLLNGDDVFSDSFMSTVIFPDDSQVSDEVKEHFKSTGTEMFVSTSGETLPS</sequence>
<gene>
    <name evidence="1" type="ORF">FALBO_14332</name>
</gene>
<accession>A0A8H4PFP7</accession>
<evidence type="ECO:0000313" key="2">
    <source>
        <dbReference type="Proteomes" id="UP000554235"/>
    </source>
</evidence>